<protein>
    <submittedName>
        <fullName evidence="3">DUF4373 domain-containing protein</fullName>
    </submittedName>
</protein>
<dbReference type="Pfam" id="PF25200">
    <property type="entry name" value="DUF7833"/>
    <property type="match status" value="1"/>
</dbReference>
<name>A0ABZ2INU7_9BACT</name>
<dbReference type="InterPro" id="IPR057155">
    <property type="entry name" value="DUF7833"/>
</dbReference>
<dbReference type="InterPro" id="IPR025400">
    <property type="entry name" value="Lin1244/Lin1753-like_N"/>
</dbReference>
<dbReference type="PANTHER" id="PTHR39196:SF1">
    <property type="entry name" value="PRIMOSOME, DNAD SUBUNIT"/>
    <property type="match status" value="1"/>
</dbReference>
<dbReference type="PANTHER" id="PTHR39196">
    <property type="entry name" value="PRIMOSOME, DNAD SUBUNIT"/>
    <property type="match status" value="1"/>
</dbReference>
<dbReference type="Pfam" id="PF14297">
    <property type="entry name" value="Lin1244_N"/>
    <property type="match status" value="1"/>
</dbReference>
<evidence type="ECO:0000259" key="1">
    <source>
        <dbReference type="Pfam" id="PF14297"/>
    </source>
</evidence>
<reference evidence="3 4" key="1">
    <citation type="submission" date="2024-02" db="EMBL/GenBank/DDBJ databases">
        <title>Whole genome sequencing of Parabacteroides sp. AD58.</title>
        <authorList>
            <person name="Chaplin A.V."/>
            <person name="Pikina A.P."/>
            <person name="Sokolova S.R."/>
            <person name="Korostin D.O."/>
            <person name="Efimov B.A."/>
        </authorList>
    </citation>
    <scope>NUCLEOTIDE SEQUENCE [LARGE SCALE GENOMIC DNA]</scope>
    <source>
        <strain evidence="3 4">AD58</strain>
    </source>
</reference>
<sequence>MARPVKLGLDYFPIDTHVLKDIKIRRLMKKHKTPGVLLYFMLLCDIYESSFYVQVDQDYLFDLSDQLDIEDEEVKTMLDYMVEIGLFDAGLWKQSILTSKAIQERYIAAKGRYLNERKLEKQYLLVPVTAVKEEMAANTSVNAEETLISAAETPVQTVESAQSKEKDSKENESIFIIERESGAPARENDQSLLKDQWDQWKMDLLNDGDWCNLLIRISGKGTSLLENAYDAMRYFDDFNLLRALGDTVRTRKEYQSRFIAWWRHNHWETDMQILAGSKTAAIPQVRINKPAARKSRYEEMMQVAEEAKLLTQQMFENHGFGYSFTNGIETASDYTV</sequence>
<proteinExistence type="predicted"/>
<gene>
    <name evidence="3" type="ORF">NEE14_008485</name>
</gene>
<evidence type="ECO:0000259" key="2">
    <source>
        <dbReference type="Pfam" id="PF25200"/>
    </source>
</evidence>
<feature type="domain" description="DUF7833" evidence="2">
    <location>
        <begin position="204"/>
        <end position="263"/>
    </location>
</feature>
<feature type="domain" description="Lin1244/Lin1753-like N-terminal" evidence="1">
    <location>
        <begin position="11"/>
        <end position="102"/>
    </location>
</feature>
<evidence type="ECO:0000313" key="4">
    <source>
        <dbReference type="Proteomes" id="UP001320603"/>
    </source>
</evidence>
<accession>A0ABZ2INU7</accession>
<dbReference type="RefSeq" id="WP_251967746.1">
    <property type="nucleotide sequence ID" value="NZ_CP146284.1"/>
</dbReference>
<keyword evidence="4" id="KW-1185">Reference proteome</keyword>
<organism evidence="3 4">
    <name type="scientific">Parabacteroides absconsus</name>
    <dbReference type="NCBI Taxonomy" id="2951805"/>
    <lineage>
        <taxon>Bacteria</taxon>
        <taxon>Pseudomonadati</taxon>
        <taxon>Bacteroidota</taxon>
        <taxon>Bacteroidia</taxon>
        <taxon>Bacteroidales</taxon>
        <taxon>Tannerellaceae</taxon>
        <taxon>Parabacteroides</taxon>
    </lineage>
</organism>
<dbReference type="EMBL" id="CP146284">
    <property type="protein sequence ID" value="WWV65080.1"/>
    <property type="molecule type" value="Genomic_DNA"/>
</dbReference>
<evidence type="ECO:0000313" key="3">
    <source>
        <dbReference type="EMBL" id="WWV65080.1"/>
    </source>
</evidence>
<dbReference type="Proteomes" id="UP001320603">
    <property type="component" value="Chromosome"/>
</dbReference>